<dbReference type="Proteomes" id="UP001057452">
    <property type="component" value="Chromosome 16"/>
</dbReference>
<proteinExistence type="predicted"/>
<feature type="non-terminal residue" evidence="1">
    <location>
        <position position="1"/>
    </location>
</feature>
<keyword evidence="2" id="KW-1185">Reference proteome</keyword>
<accession>A0ACB9WDC9</accession>
<dbReference type="EMBL" id="CM043800">
    <property type="protein sequence ID" value="KAI4810821.1"/>
    <property type="molecule type" value="Genomic_DNA"/>
</dbReference>
<name>A0ACB9WDC9_CHAAC</name>
<comment type="caution">
    <text evidence="1">The sequence shown here is derived from an EMBL/GenBank/DDBJ whole genome shotgun (WGS) entry which is preliminary data.</text>
</comment>
<evidence type="ECO:0000313" key="2">
    <source>
        <dbReference type="Proteomes" id="UP001057452"/>
    </source>
</evidence>
<reference evidence="1" key="1">
    <citation type="submission" date="2022-05" db="EMBL/GenBank/DDBJ databases">
        <title>Chromosome-level genome of Chaenocephalus aceratus.</title>
        <authorList>
            <person name="Park H."/>
        </authorList>
    </citation>
    <scope>NUCLEOTIDE SEQUENCE</scope>
    <source>
        <strain evidence="1">KU_202001</strain>
    </source>
</reference>
<gene>
    <name evidence="1" type="ORF">KUCAC02_013750</name>
</gene>
<organism evidence="1 2">
    <name type="scientific">Chaenocephalus aceratus</name>
    <name type="common">Blackfin icefish</name>
    <name type="synonym">Chaenichthys aceratus</name>
    <dbReference type="NCBI Taxonomy" id="36190"/>
    <lineage>
        <taxon>Eukaryota</taxon>
        <taxon>Metazoa</taxon>
        <taxon>Chordata</taxon>
        <taxon>Craniata</taxon>
        <taxon>Vertebrata</taxon>
        <taxon>Euteleostomi</taxon>
        <taxon>Actinopterygii</taxon>
        <taxon>Neopterygii</taxon>
        <taxon>Teleostei</taxon>
        <taxon>Neoteleostei</taxon>
        <taxon>Acanthomorphata</taxon>
        <taxon>Eupercaria</taxon>
        <taxon>Perciformes</taxon>
        <taxon>Notothenioidei</taxon>
        <taxon>Channichthyidae</taxon>
        <taxon>Chaenocephalus</taxon>
    </lineage>
</organism>
<sequence>SEEEEDNYSEVVQGEIKSEKMTQTGTDSEEEDDSEIEKFVHINDDREIQTGTESEESDSDVEQVEKKTVKVKQRGMESEDDEDSEVEQGKDDEESERTIESDESTMKTKTLWEQGQTELVVSVIKSQDQCVTLRHSECMTLRPEELICGEVIEAYMRATLNQYDPAHRIWQIDHYTNGVILGGSREQMSRHLMRNVNLDTFDAAVSFVNVNNNHWRFVYLHVPSRSLFVMDPAAAEQDLHLSTTAVQCYNRYFRMRQNLYGKQVWGSLKWKATTIPHTVQQDTTSCGVFVMQMAKEAIQSFPAIPSFNMKNSPRDMCRLREEMAAELLSTSEKDYCSMCGLKEVPRDKDIEAVVIDWTQCDSCGRWFHDMCLTATQMVHVPKELAQWQCTLCDNQ</sequence>
<protein>
    <submittedName>
        <fullName evidence="1">Uncharacterized protein</fullName>
    </submittedName>
</protein>
<evidence type="ECO:0000313" key="1">
    <source>
        <dbReference type="EMBL" id="KAI4810821.1"/>
    </source>
</evidence>